<dbReference type="KEGG" id="bsen:DP114_01550"/>
<evidence type="ECO:0000313" key="2">
    <source>
        <dbReference type="EMBL" id="QDL06767.1"/>
    </source>
</evidence>
<gene>
    <name evidence="2" type="ORF">DP114_01550</name>
</gene>
<dbReference type="GO" id="GO:0005975">
    <property type="term" value="P:carbohydrate metabolic process"/>
    <property type="evidence" value="ECO:0007669"/>
    <property type="project" value="InterPro"/>
</dbReference>
<sequence length="388" mass="43460">MPTKVTVNSGQIAINDGSTFLVTASDGSIDDNLAQGFFVRDTRLISYYEVSLNRQPLQLLASSPLQHHRALYQFTNRETPTIDGTLPSGCLLVTIRRDIAVGMHEDIDITSHYTQTVELKLMLAIRSDFADIFQVKSQHLLPRGAIATTWKDSILKTEYRNAEFYRGLQITPTCASSTPYYGNGRLMFDIKLEPGQTWHSCVDFTALADGDVLQPQQTCTVSHDTEAARVRDDFVQSATQLQSSNAEIAAYYRQSLIDFGALRIKVEDRGQHFWMPAAGIPWFVAVFGRDAIIASLQTIMVYPEFARGTLIKLAQLQATTVDDWRDAQPGRMLHEIRRGELAQLHEIPHTPYYGTIDTTILFLSDRIDPATARNSNGLENISCLNLLN</sequence>
<dbReference type="InterPro" id="IPR032856">
    <property type="entry name" value="GDE_N_bis"/>
</dbReference>
<keyword evidence="3" id="KW-1185">Reference proteome</keyword>
<dbReference type="InterPro" id="IPR008928">
    <property type="entry name" value="6-hairpin_glycosidase_sf"/>
</dbReference>
<evidence type="ECO:0000259" key="1">
    <source>
        <dbReference type="Pfam" id="PF14742"/>
    </source>
</evidence>
<feature type="domain" description="Putative glycogen debranching enzyme N-terminal" evidence="1">
    <location>
        <begin position="14"/>
        <end position="202"/>
    </location>
</feature>
<proteinExistence type="predicted"/>
<dbReference type="AlphaFoldDB" id="A0A856MCL5"/>
<evidence type="ECO:0000313" key="3">
    <source>
        <dbReference type="Proteomes" id="UP000503129"/>
    </source>
</evidence>
<dbReference type="Proteomes" id="UP000503129">
    <property type="component" value="Chromosome"/>
</dbReference>
<name>A0A856MCL5_9CYAN</name>
<protein>
    <recommendedName>
        <fullName evidence="1">Putative glycogen debranching enzyme N-terminal domain-containing protein</fullName>
    </recommendedName>
</protein>
<dbReference type="RefSeq" id="WP_171975268.1">
    <property type="nucleotide sequence ID" value="NZ_CAWOXK010000001.1"/>
</dbReference>
<organism evidence="2 3">
    <name type="scientific">Brasilonema sennae CENA114</name>
    <dbReference type="NCBI Taxonomy" id="415709"/>
    <lineage>
        <taxon>Bacteria</taxon>
        <taxon>Bacillati</taxon>
        <taxon>Cyanobacteriota</taxon>
        <taxon>Cyanophyceae</taxon>
        <taxon>Nostocales</taxon>
        <taxon>Scytonemataceae</taxon>
        <taxon>Brasilonema</taxon>
        <taxon>Bromeliae group (in: Brasilonema)</taxon>
    </lineage>
</organism>
<accession>A0A856MCL5</accession>
<reference evidence="2 3" key="1">
    <citation type="submission" date="2018-06" db="EMBL/GenBank/DDBJ databases">
        <title>Comparative genomics of Brasilonema spp. strains.</title>
        <authorList>
            <person name="Alvarenga D.O."/>
            <person name="Fiore M.F."/>
            <person name="Varani A.M."/>
        </authorList>
    </citation>
    <scope>NUCLEOTIDE SEQUENCE [LARGE SCALE GENOMIC DNA]</scope>
    <source>
        <strain evidence="2 3">CENA114</strain>
    </source>
</reference>
<dbReference type="Pfam" id="PF14742">
    <property type="entry name" value="GDE_N_bis"/>
    <property type="match status" value="1"/>
</dbReference>
<dbReference type="SUPFAM" id="SSF48208">
    <property type="entry name" value="Six-hairpin glycosidases"/>
    <property type="match status" value="1"/>
</dbReference>
<dbReference type="EMBL" id="CP030118">
    <property type="protein sequence ID" value="QDL06767.1"/>
    <property type="molecule type" value="Genomic_DNA"/>
</dbReference>